<dbReference type="EMBL" id="JAAMPI010000897">
    <property type="protein sequence ID" value="KAF4627876.1"/>
    <property type="molecule type" value="Genomic_DNA"/>
</dbReference>
<dbReference type="InterPro" id="IPR001248">
    <property type="entry name" value="Pur-cyt_permease"/>
</dbReference>
<dbReference type="AlphaFoldDB" id="A0A8H4RFU6"/>
<name>A0A8H4RFU6_9HELO</name>
<dbReference type="Proteomes" id="UP000566819">
    <property type="component" value="Unassembled WGS sequence"/>
</dbReference>
<feature type="transmembrane region" description="Helical" evidence="6">
    <location>
        <begin position="172"/>
        <end position="193"/>
    </location>
</feature>
<keyword evidence="4 6" id="KW-1133">Transmembrane helix</keyword>
<gene>
    <name evidence="7" type="ORF">G7Y89_g10283</name>
</gene>
<dbReference type="GO" id="GO:0015205">
    <property type="term" value="F:nucleobase transmembrane transporter activity"/>
    <property type="evidence" value="ECO:0007669"/>
    <property type="project" value="TreeGrafter"/>
</dbReference>
<evidence type="ECO:0000313" key="8">
    <source>
        <dbReference type="Proteomes" id="UP000566819"/>
    </source>
</evidence>
<evidence type="ECO:0000256" key="1">
    <source>
        <dbReference type="ARBA" id="ARBA00004141"/>
    </source>
</evidence>
<dbReference type="InterPro" id="IPR045225">
    <property type="entry name" value="Uracil/uridine/allantoin_perm"/>
</dbReference>
<dbReference type="Gene3D" id="1.10.4160.10">
    <property type="entry name" value="Hydantoin permease"/>
    <property type="match status" value="1"/>
</dbReference>
<keyword evidence="8" id="KW-1185">Reference proteome</keyword>
<evidence type="ECO:0000256" key="3">
    <source>
        <dbReference type="ARBA" id="ARBA00022692"/>
    </source>
</evidence>
<feature type="transmembrane region" description="Helical" evidence="6">
    <location>
        <begin position="199"/>
        <end position="215"/>
    </location>
</feature>
<comment type="similarity">
    <text evidence="2">Belongs to the purine-cytosine permease (2.A.39) family.</text>
</comment>
<evidence type="ECO:0000313" key="7">
    <source>
        <dbReference type="EMBL" id="KAF4627876.1"/>
    </source>
</evidence>
<accession>A0A8H4RFU6</accession>
<feature type="transmembrane region" description="Helical" evidence="6">
    <location>
        <begin position="77"/>
        <end position="95"/>
    </location>
</feature>
<dbReference type="Pfam" id="PF02133">
    <property type="entry name" value="Transp_cyt_pur"/>
    <property type="match status" value="1"/>
</dbReference>
<feature type="transmembrane region" description="Helical" evidence="6">
    <location>
        <begin position="115"/>
        <end position="135"/>
    </location>
</feature>
<feature type="transmembrane region" description="Helical" evidence="6">
    <location>
        <begin position="48"/>
        <end position="71"/>
    </location>
</feature>
<evidence type="ECO:0000256" key="5">
    <source>
        <dbReference type="ARBA" id="ARBA00023136"/>
    </source>
</evidence>
<dbReference type="PANTHER" id="PTHR30618">
    <property type="entry name" value="NCS1 FAMILY PURINE/PYRIMIDINE TRANSPORTER"/>
    <property type="match status" value="1"/>
</dbReference>
<keyword evidence="5 6" id="KW-0472">Membrane</keyword>
<proteinExistence type="inferred from homology"/>
<evidence type="ECO:0000256" key="2">
    <source>
        <dbReference type="ARBA" id="ARBA00008974"/>
    </source>
</evidence>
<dbReference type="GO" id="GO:0005886">
    <property type="term" value="C:plasma membrane"/>
    <property type="evidence" value="ECO:0007669"/>
    <property type="project" value="TreeGrafter"/>
</dbReference>
<sequence>MGAFSKFVTFIEVKQKGEAYSAYLPSRWGTRDIYPIIKAERNYKWYDFFSYWFTAGICLTSWTLGSGLIVIGLMAGQAVGAVCVGGCLVSANAFLNGEAGRQHYLGYTMMARATWGLYGAYMCALLGCLGNLIYFGIQSYYGGQSMVIILNALSPGFLHLRNTLSESAGITPQAPTGFLLYIAIFILVVFVPPHKLNRLLWPVFACTCVTFAGVFE</sequence>
<keyword evidence="3 6" id="KW-0812">Transmembrane</keyword>
<comment type="caution">
    <text evidence="7">The sequence shown here is derived from an EMBL/GenBank/DDBJ whole genome shotgun (WGS) entry which is preliminary data.</text>
</comment>
<evidence type="ECO:0000256" key="4">
    <source>
        <dbReference type="ARBA" id="ARBA00022989"/>
    </source>
</evidence>
<comment type="subcellular location">
    <subcellularLocation>
        <location evidence="1">Membrane</location>
        <topology evidence="1">Multi-pass membrane protein</topology>
    </subcellularLocation>
</comment>
<organism evidence="7 8">
    <name type="scientific">Cudoniella acicularis</name>
    <dbReference type="NCBI Taxonomy" id="354080"/>
    <lineage>
        <taxon>Eukaryota</taxon>
        <taxon>Fungi</taxon>
        <taxon>Dikarya</taxon>
        <taxon>Ascomycota</taxon>
        <taxon>Pezizomycotina</taxon>
        <taxon>Leotiomycetes</taxon>
        <taxon>Helotiales</taxon>
        <taxon>Tricladiaceae</taxon>
        <taxon>Cudoniella</taxon>
    </lineage>
</organism>
<dbReference type="OrthoDB" id="2018619at2759"/>
<reference evidence="7 8" key="1">
    <citation type="submission" date="2020-03" db="EMBL/GenBank/DDBJ databases">
        <title>Draft Genome Sequence of Cudoniella acicularis.</title>
        <authorList>
            <person name="Buettner E."/>
            <person name="Kellner H."/>
        </authorList>
    </citation>
    <scope>NUCLEOTIDE SEQUENCE [LARGE SCALE GENOMIC DNA]</scope>
    <source>
        <strain evidence="7 8">DSM 108380</strain>
    </source>
</reference>
<evidence type="ECO:0000256" key="6">
    <source>
        <dbReference type="SAM" id="Phobius"/>
    </source>
</evidence>
<protein>
    <submittedName>
        <fullName evidence="7">Uncharacterized protein</fullName>
    </submittedName>
</protein>
<dbReference type="PANTHER" id="PTHR30618:SF15">
    <property type="entry name" value="NICOTINAMIDE RIBOSIDE TRANSPORTER 1-RELATED"/>
    <property type="match status" value="1"/>
</dbReference>